<keyword evidence="3" id="KW-1185">Reference proteome</keyword>
<dbReference type="Proteomes" id="UP000321514">
    <property type="component" value="Unassembled WGS sequence"/>
</dbReference>
<accession>A0A511T8L2</accession>
<dbReference type="AlphaFoldDB" id="A0A511T8L2"/>
<comment type="caution">
    <text evidence="1">The sequence shown here is derived from an EMBL/GenBank/DDBJ whole genome shotgun (WGS) entry which is preliminary data.</text>
</comment>
<evidence type="ECO:0000313" key="3">
    <source>
        <dbReference type="Proteomes" id="UP000183760"/>
    </source>
</evidence>
<dbReference type="Proteomes" id="UP000183760">
    <property type="component" value="Unassembled WGS sequence"/>
</dbReference>
<protein>
    <submittedName>
        <fullName evidence="1">Uncharacterized protein</fullName>
    </submittedName>
</protein>
<reference evidence="1 4" key="2">
    <citation type="submission" date="2019-07" db="EMBL/GenBank/DDBJ databases">
        <title>Whole genome shotgun sequence of Myxococcus fulvus NBRC 100333.</title>
        <authorList>
            <person name="Hosoyama A."/>
            <person name="Uohara A."/>
            <person name="Ohji S."/>
            <person name="Ichikawa N."/>
        </authorList>
    </citation>
    <scope>NUCLEOTIDE SEQUENCE [LARGE SCALE GENOMIC DNA]</scope>
    <source>
        <strain evidence="1 4">NBRC 100333</strain>
    </source>
</reference>
<dbReference type="EMBL" id="BJXR01000038">
    <property type="protein sequence ID" value="GEN10367.1"/>
    <property type="molecule type" value="Genomic_DNA"/>
</dbReference>
<dbReference type="STRING" id="1334629.MFUL124B02_13530"/>
<evidence type="ECO:0000313" key="4">
    <source>
        <dbReference type="Proteomes" id="UP000321514"/>
    </source>
</evidence>
<dbReference type="RefSeq" id="WP_074957691.1">
    <property type="nucleotide sequence ID" value="NZ_BJXR01000038.1"/>
</dbReference>
<evidence type="ECO:0000313" key="2">
    <source>
        <dbReference type="EMBL" id="SEU34296.1"/>
    </source>
</evidence>
<name>A0A511T8L2_MYXFU</name>
<organism evidence="1 4">
    <name type="scientific">Myxococcus fulvus</name>
    <dbReference type="NCBI Taxonomy" id="33"/>
    <lineage>
        <taxon>Bacteria</taxon>
        <taxon>Pseudomonadati</taxon>
        <taxon>Myxococcota</taxon>
        <taxon>Myxococcia</taxon>
        <taxon>Myxococcales</taxon>
        <taxon>Cystobacterineae</taxon>
        <taxon>Myxococcaceae</taxon>
        <taxon>Myxococcus</taxon>
    </lineage>
</organism>
<reference evidence="2 3" key="1">
    <citation type="submission" date="2016-10" db="EMBL/GenBank/DDBJ databases">
        <authorList>
            <person name="Varghese N."/>
            <person name="Submissions S."/>
        </authorList>
    </citation>
    <scope>NUCLEOTIDE SEQUENCE [LARGE SCALE GENOMIC DNA]</scope>
    <source>
        <strain evidence="2 3">DSM 16525</strain>
    </source>
</reference>
<dbReference type="EMBL" id="FOIB01000010">
    <property type="protein sequence ID" value="SEU34296.1"/>
    <property type="molecule type" value="Genomic_DNA"/>
</dbReference>
<sequence>MGLAERKAAKSFEETQFPQLEKQLAEVAGFKVPVKVDWASLSADGYADLYEEAWTKVYFTPLFQALESLTEDEMGREFVQGSLKRLVIQNVAGNVSGSSFASFVDGVLTLDHEPCTNLDDVHDRREGIQRALQSEPELSRPDDPLAAFLDMKPRGLETTLQALLRIASRRQAGIPLLPPRVTVSLHSGTYFTGTVRDILEDSREGRSLLLQEERDREANAVIINVNHIECVSVLDAGYLGFIRLDDAPVPSPLQLRRELLKHGEKLGALLERPVPLTLTPGASATSAEALRALAFLATRVIEALGKLARDAEARRALHEKVQRIHLRADTTAGVSLSNGTLEFVTPLKPAGWRTSAELQQELPPIL</sequence>
<gene>
    <name evidence="1" type="ORF">MFU01_54040</name>
    <name evidence="2" type="ORF">SAMN05443572_11032</name>
</gene>
<proteinExistence type="predicted"/>
<evidence type="ECO:0000313" key="1">
    <source>
        <dbReference type="EMBL" id="GEN10367.1"/>
    </source>
</evidence>